<accession>A0A2T1LSZ8</accession>
<sequence>MYGTFSLLAILIAVLVFGKVKLTQAHKNLQFEQYKSQDLKKKLKLALHTIKKMETNPDLVHSRAFNLDYLRMRMDEEVFHYVIVNQIKLKIVQLIGEALRPSTAKNAVGIIPGSRQVEETFDVTYEVEAQEGKWNKGVLFRIQIKLTKLPTQTTTATVNEIIECIEIFLSAAEEHDNWQPAIHGHVVLMSWDQKAKPTPLMILEQSEEGVNVSFRSAPVKSISSVSSSRPQ</sequence>
<protein>
    <submittedName>
        <fullName evidence="1">Uncharacterized protein</fullName>
    </submittedName>
</protein>
<gene>
    <name evidence="1" type="ORF">C7H19_20465</name>
</gene>
<keyword evidence="2" id="KW-1185">Reference proteome</keyword>
<proteinExistence type="predicted"/>
<name>A0A2T1LSZ8_9CHRO</name>
<dbReference type="EMBL" id="PXOH01000032">
    <property type="protein sequence ID" value="PSF33186.1"/>
    <property type="molecule type" value="Genomic_DNA"/>
</dbReference>
<dbReference type="Proteomes" id="UP000239001">
    <property type="component" value="Unassembled WGS sequence"/>
</dbReference>
<dbReference type="OrthoDB" id="509689at2"/>
<reference evidence="1 2" key="1">
    <citation type="submission" date="2018-03" db="EMBL/GenBank/DDBJ databases">
        <title>The ancient ancestry and fast evolution of plastids.</title>
        <authorList>
            <person name="Moore K.R."/>
            <person name="Magnabosco C."/>
            <person name="Momper L."/>
            <person name="Gold D.A."/>
            <person name="Bosak T."/>
            <person name="Fournier G.P."/>
        </authorList>
    </citation>
    <scope>NUCLEOTIDE SEQUENCE [LARGE SCALE GENOMIC DNA]</scope>
    <source>
        <strain evidence="1 2">CCALA 016</strain>
    </source>
</reference>
<evidence type="ECO:0000313" key="2">
    <source>
        <dbReference type="Proteomes" id="UP000239001"/>
    </source>
</evidence>
<dbReference type="AlphaFoldDB" id="A0A2T1LSZ8"/>
<organism evidence="1 2">
    <name type="scientific">Aphanothece hegewaldii CCALA 016</name>
    <dbReference type="NCBI Taxonomy" id="2107694"/>
    <lineage>
        <taxon>Bacteria</taxon>
        <taxon>Bacillati</taxon>
        <taxon>Cyanobacteriota</taxon>
        <taxon>Cyanophyceae</taxon>
        <taxon>Oscillatoriophycideae</taxon>
        <taxon>Chroococcales</taxon>
        <taxon>Aphanothecaceae</taxon>
        <taxon>Aphanothece</taxon>
    </lineage>
</organism>
<evidence type="ECO:0000313" key="1">
    <source>
        <dbReference type="EMBL" id="PSF33186.1"/>
    </source>
</evidence>
<comment type="caution">
    <text evidence="1">The sequence shown here is derived from an EMBL/GenBank/DDBJ whole genome shotgun (WGS) entry which is preliminary data.</text>
</comment>
<reference evidence="1 2" key="2">
    <citation type="submission" date="2018-03" db="EMBL/GenBank/DDBJ databases">
        <authorList>
            <person name="Keele B.F."/>
        </authorList>
    </citation>
    <scope>NUCLEOTIDE SEQUENCE [LARGE SCALE GENOMIC DNA]</scope>
    <source>
        <strain evidence="1 2">CCALA 016</strain>
    </source>
</reference>